<keyword evidence="3" id="KW-1185">Reference proteome</keyword>
<gene>
    <name evidence="2" type="ORF">CDL12_29935</name>
</gene>
<sequence length="101" mass="10638">MHSRNFKLSEAMEKHMISMACEAEKLRSELANAGKAMAAATAANSGPGHVIHQQNLEPGYGGNPLSDSYAVHQGTFDPSSNYGIAAGPPGPYDVQTQPTHS</sequence>
<dbReference type="STRING" id="429701.A0A2G9FX18"/>
<protein>
    <submittedName>
        <fullName evidence="2">Uncharacterized protein</fullName>
    </submittedName>
</protein>
<name>A0A2G9FX18_9LAMI</name>
<proteinExistence type="predicted"/>
<organism evidence="2 3">
    <name type="scientific">Handroanthus impetiginosus</name>
    <dbReference type="NCBI Taxonomy" id="429701"/>
    <lineage>
        <taxon>Eukaryota</taxon>
        <taxon>Viridiplantae</taxon>
        <taxon>Streptophyta</taxon>
        <taxon>Embryophyta</taxon>
        <taxon>Tracheophyta</taxon>
        <taxon>Spermatophyta</taxon>
        <taxon>Magnoliopsida</taxon>
        <taxon>eudicotyledons</taxon>
        <taxon>Gunneridae</taxon>
        <taxon>Pentapetalae</taxon>
        <taxon>asterids</taxon>
        <taxon>lamiids</taxon>
        <taxon>Lamiales</taxon>
        <taxon>Bignoniaceae</taxon>
        <taxon>Crescentiina</taxon>
        <taxon>Tabebuia alliance</taxon>
        <taxon>Handroanthus</taxon>
    </lineage>
</organism>
<accession>A0A2G9FX18</accession>
<feature type="region of interest" description="Disordered" evidence="1">
    <location>
        <begin position="80"/>
        <end position="101"/>
    </location>
</feature>
<dbReference type="EMBL" id="NKXS01009416">
    <property type="protein sequence ID" value="PIM97593.1"/>
    <property type="molecule type" value="Genomic_DNA"/>
</dbReference>
<dbReference type="Proteomes" id="UP000231279">
    <property type="component" value="Unassembled WGS sequence"/>
</dbReference>
<evidence type="ECO:0000256" key="1">
    <source>
        <dbReference type="SAM" id="MobiDB-lite"/>
    </source>
</evidence>
<evidence type="ECO:0000313" key="2">
    <source>
        <dbReference type="EMBL" id="PIM97593.1"/>
    </source>
</evidence>
<reference evidence="3" key="1">
    <citation type="journal article" date="2018" name="Gigascience">
        <title>Genome assembly of the Pink Ipe (Handroanthus impetiginosus, Bignoniaceae), a highly valued, ecologically keystone Neotropical timber forest tree.</title>
        <authorList>
            <person name="Silva-Junior O.B."/>
            <person name="Grattapaglia D."/>
            <person name="Novaes E."/>
            <person name="Collevatti R.G."/>
        </authorList>
    </citation>
    <scope>NUCLEOTIDE SEQUENCE [LARGE SCALE GENOMIC DNA]</scope>
    <source>
        <strain evidence="3">cv. UFG-1</strain>
    </source>
</reference>
<comment type="caution">
    <text evidence="2">The sequence shown here is derived from an EMBL/GenBank/DDBJ whole genome shotgun (WGS) entry which is preliminary data.</text>
</comment>
<dbReference type="AlphaFoldDB" id="A0A2G9FX18"/>
<evidence type="ECO:0000313" key="3">
    <source>
        <dbReference type="Proteomes" id="UP000231279"/>
    </source>
</evidence>
<dbReference type="OrthoDB" id="1928946at2759"/>